<keyword evidence="1" id="KW-0547">Nucleotide-binding</keyword>
<accession>A0ABZ0PAH8</accession>
<evidence type="ECO:0000256" key="1">
    <source>
        <dbReference type="ARBA" id="ARBA00022741"/>
    </source>
</evidence>
<dbReference type="Gene3D" id="3.40.50.300">
    <property type="entry name" value="P-loop containing nucleotide triphosphate hydrolases"/>
    <property type="match status" value="1"/>
</dbReference>
<dbReference type="PROSITE" id="PS50893">
    <property type="entry name" value="ABC_TRANSPORTER_2"/>
    <property type="match status" value="1"/>
</dbReference>
<evidence type="ECO:0000256" key="2">
    <source>
        <dbReference type="ARBA" id="ARBA00022840"/>
    </source>
</evidence>
<dbReference type="SUPFAM" id="SSF52540">
    <property type="entry name" value="P-loop containing nucleoside triphosphate hydrolases"/>
    <property type="match status" value="1"/>
</dbReference>
<dbReference type="EMBL" id="CP137845">
    <property type="protein sequence ID" value="WPB54038.1"/>
    <property type="molecule type" value="Genomic_DNA"/>
</dbReference>
<sequence length="247" mass="28377">MNAIKFENVNAKYKNSHELVLKNANLTIEEGEMIAIIGLSGAGKTTIFNSILRQLDIVTGQILVNEKNILDYSKKQWKRTLKTIGYLSQSPNLIEDLNVYENILLFYSKYKNILCSLFKHLTKTQRKEVFSILGELDLFEKAFTKVSELSGGQKQRVEIAKLLLEEVSIILADEPTSNLDIKTAMDVLEILKQINKKYNKTIIINIHDLTLLKKYFNNFIFVKDGQIICRDSVQNLTAKRKKELFTL</sequence>
<dbReference type="InterPro" id="IPR017871">
    <property type="entry name" value="ABC_transporter-like_CS"/>
</dbReference>
<dbReference type="Proteomes" id="UP001303601">
    <property type="component" value="Chromosome"/>
</dbReference>
<dbReference type="GeneID" id="94493339"/>
<keyword evidence="2 4" id="KW-0067">ATP-binding</keyword>
<gene>
    <name evidence="4" type="ORF">R9B83_00470</name>
</gene>
<organism evidence="4 5">
    <name type="scientific">Metamycoplasma equirhinis</name>
    <dbReference type="NCBI Taxonomy" id="92402"/>
    <lineage>
        <taxon>Bacteria</taxon>
        <taxon>Bacillati</taxon>
        <taxon>Mycoplasmatota</taxon>
        <taxon>Mycoplasmoidales</taxon>
        <taxon>Metamycoplasmataceae</taxon>
        <taxon>Metamycoplasma</taxon>
    </lineage>
</organism>
<keyword evidence="5" id="KW-1185">Reference proteome</keyword>
<dbReference type="InterPro" id="IPR003593">
    <property type="entry name" value="AAA+_ATPase"/>
</dbReference>
<dbReference type="SMART" id="SM00382">
    <property type="entry name" value="AAA"/>
    <property type="match status" value="1"/>
</dbReference>
<evidence type="ECO:0000313" key="5">
    <source>
        <dbReference type="Proteomes" id="UP001303601"/>
    </source>
</evidence>
<name>A0ABZ0PAH8_9BACT</name>
<dbReference type="InterPro" id="IPR027417">
    <property type="entry name" value="P-loop_NTPase"/>
</dbReference>
<dbReference type="InterPro" id="IPR003439">
    <property type="entry name" value="ABC_transporter-like_ATP-bd"/>
</dbReference>
<evidence type="ECO:0000313" key="4">
    <source>
        <dbReference type="EMBL" id="WPB54038.1"/>
    </source>
</evidence>
<dbReference type="RefSeq" id="WP_140031423.1">
    <property type="nucleotide sequence ID" value="NZ_AP027305.1"/>
</dbReference>
<feature type="domain" description="ABC transporter" evidence="3">
    <location>
        <begin position="4"/>
        <end position="247"/>
    </location>
</feature>
<reference evidence="4" key="1">
    <citation type="submission" date="2023-11" db="EMBL/GenBank/DDBJ databases">
        <title>Completed genome sequence of Mycoplasma equirhinis type strain M432/72.</title>
        <authorList>
            <person name="Spergser J."/>
        </authorList>
    </citation>
    <scope>NUCLEOTIDE SEQUENCE [LARGE SCALE GENOMIC DNA]</scope>
    <source>
        <strain evidence="4">M432/72</strain>
    </source>
</reference>
<dbReference type="GO" id="GO:0005524">
    <property type="term" value="F:ATP binding"/>
    <property type="evidence" value="ECO:0007669"/>
    <property type="project" value="UniProtKB-KW"/>
</dbReference>
<evidence type="ECO:0000259" key="3">
    <source>
        <dbReference type="PROSITE" id="PS50893"/>
    </source>
</evidence>
<dbReference type="PROSITE" id="PS00211">
    <property type="entry name" value="ABC_TRANSPORTER_1"/>
    <property type="match status" value="1"/>
</dbReference>
<dbReference type="Pfam" id="PF00005">
    <property type="entry name" value="ABC_tran"/>
    <property type="match status" value="1"/>
</dbReference>
<protein>
    <submittedName>
        <fullName evidence="4">ATP-binding cassette domain-containing protein</fullName>
    </submittedName>
</protein>
<dbReference type="InterPro" id="IPR015854">
    <property type="entry name" value="ABC_transpr_LolD-like"/>
</dbReference>
<proteinExistence type="predicted"/>
<dbReference type="PANTHER" id="PTHR24220">
    <property type="entry name" value="IMPORT ATP-BINDING PROTEIN"/>
    <property type="match status" value="1"/>
</dbReference>